<proteinExistence type="predicted"/>
<keyword evidence="2" id="KW-1185">Reference proteome</keyword>
<name>A0A418M2L0_9BACT</name>
<dbReference type="RefSeq" id="WP_119670209.1">
    <property type="nucleotide sequence ID" value="NZ_QXED01000007.1"/>
</dbReference>
<dbReference type="EMBL" id="QXED01000007">
    <property type="protein sequence ID" value="RIV19924.1"/>
    <property type="molecule type" value="Genomic_DNA"/>
</dbReference>
<evidence type="ECO:0000313" key="2">
    <source>
        <dbReference type="Proteomes" id="UP000283523"/>
    </source>
</evidence>
<gene>
    <name evidence="1" type="ORF">DYU11_23700</name>
</gene>
<evidence type="ECO:0000313" key="1">
    <source>
        <dbReference type="EMBL" id="RIV19924.1"/>
    </source>
</evidence>
<dbReference type="OrthoDB" id="965737at2"/>
<dbReference type="Proteomes" id="UP000283523">
    <property type="component" value="Unassembled WGS sequence"/>
</dbReference>
<reference evidence="1 2" key="1">
    <citation type="submission" date="2018-08" db="EMBL/GenBank/DDBJ databases">
        <title>Fibrisoma montanum sp. nov., isolated from Danxia mountain soil.</title>
        <authorList>
            <person name="Huang Y."/>
        </authorList>
    </citation>
    <scope>NUCLEOTIDE SEQUENCE [LARGE SCALE GENOMIC DNA]</scope>
    <source>
        <strain evidence="1 2">HYT19</strain>
    </source>
</reference>
<accession>A0A418M2L0</accession>
<dbReference type="AlphaFoldDB" id="A0A418M2L0"/>
<comment type="caution">
    <text evidence="1">The sequence shown here is derived from an EMBL/GenBank/DDBJ whole genome shotgun (WGS) entry which is preliminary data.</text>
</comment>
<protein>
    <submittedName>
        <fullName evidence="1">Uncharacterized protein</fullName>
    </submittedName>
</protein>
<sequence length="67" mass="7844">MKKRVRNDAVNDRLQRIRHRIRQEVQDEQGGASRQTNRLQTGWITVKSKLIAEIRYRGLFLLGAAAR</sequence>
<organism evidence="1 2">
    <name type="scientific">Fibrisoma montanum</name>
    <dbReference type="NCBI Taxonomy" id="2305895"/>
    <lineage>
        <taxon>Bacteria</taxon>
        <taxon>Pseudomonadati</taxon>
        <taxon>Bacteroidota</taxon>
        <taxon>Cytophagia</taxon>
        <taxon>Cytophagales</taxon>
        <taxon>Spirosomataceae</taxon>
        <taxon>Fibrisoma</taxon>
    </lineage>
</organism>